<comment type="caution">
    <text evidence="1">The sequence shown here is derived from an EMBL/GenBank/DDBJ whole genome shotgun (WGS) entry which is preliminary data.</text>
</comment>
<name>A0A2K3LX64_TRIPR</name>
<feature type="non-terminal residue" evidence="1">
    <location>
        <position position="56"/>
    </location>
</feature>
<reference evidence="1 2" key="1">
    <citation type="journal article" date="2014" name="Am. J. Bot.">
        <title>Genome assembly and annotation for red clover (Trifolium pratense; Fabaceae).</title>
        <authorList>
            <person name="Istvanek J."/>
            <person name="Jaros M."/>
            <person name="Krenek A."/>
            <person name="Repkova J."/>
        </authorList>
    </citation>
    <scope>NUCLEOTIDE SEQUENCE [LARGE SCALE GENOMIC DNA]</scope>
    <source>
        <strain evidence="2">cv. Tatra</strain>
        <tissue evidence="1">Young leaves</tissue>
    </source>
</reference>
<reference evidence="1 2" key="2">
    <citation type="journal article" date="2017" name="Front. Plant Sci.">
        <title>Gene Classification and Mining of Molecular Markers Useful in Red Clover (Trifolium pratense) Breeding.</title>
        <authorList>
            <person name="Istvanek J."/>
            <person name="Dluhosova J."/>
            <person name="Dluhos P."/>
            <person name="Patkova L."/>
            <person name="Nedelnik J."/>
            <person name="Repkova J."/>
        </authorList>
    </citation>
    <scope>NUCLEOTIDE SEQUENCE [LARGE SCALE GENOMIC DNA]</scope>
    <source>
        <strain evidence="2">cv. Tatra</strain>
        <tissue evidence="1">Young leaves</tissue>
    </source>
</reference>
<gene>
    <name evidence="1" type="ORF">L195_g039168</name>
</gene>
<organism evidence="1 2">
    <name type="scientific">Trifolium pratense</name>
    <name type="common">Red clover</name>
    <dbReference type="NCBI Taxonomy" id="57577"/>
    <lineage>
        <taxon>Eukaryota</taxon>
        <taxon>Viridiplantae</taxon>
        <taxon>Streptophyta</taxon>
        <taxon>Embryophyta</taxon>
        <taxon>Tracheophyta</taxon>
        <taxon>Spermatophyta</taxon>
        <taxon>Magnoliopsida</taxon>
        <taxon>eudicotyledons</taxon>
        <taxon>Gunneridae</taxon>
        <taxon>Pentapetalae</taxon>
        <taxon>rosids</taxon>
        <taxon>fabids</taxon>
        <taxon>Fabales</taxon>
        <taxon>Fabaceae</taxon>
        <taxon>Papilionoideae</taxon>
        <taxon>50 kb inversion clade</taxon>
        <taxon>NPAAA clade</taxon>
        <taxon>Hologalegina</taxon>
        <taxon>IRL clade</taxon>
        <taxon>Trifolieae</taxon>
        <taxon>Trifolium</taxon>
    </lineage>
</organism>
<dbReference type="EMBL" id="ASHM01043430">
    <property type="protein sequence ID" value="PNX83130.1"/>
    <property type="molecule type" value="Genomic_DNA"/>
</dbReference>
<accession>A0A2K3LX64</accession>
<evidence type="ECO:0000313" key="2">
    <source>
        <dbReference type="Proteomes" id="UP000236291"/>
    </source>
</evidence>
<evidence type="ECO:0000313" key="1">
    <source>
        <dbReference type="EMBL" id="PNX83130.1"/>
    </source>
</evidence>
<proteinExistence type="predicted"/>
<dbReference type="AlphaFoldDB" id="A0A2K3LX64"/>
<protein>
    <submittedName>
        <fullName evidence="1">LRR and NB-ARC domain disease resistance protein</fullName>
    </submittedName>
</protein>
<sequence>MKEIFAVSNNDDNDNSIITLPKLTRLELYTLPELKIVCKGIIHCGSLPEVHIFRCP</sequence>
<dbReference type="Proteomes" id="UP000236291">
    <property type="component" value="Unassembled WGS sequence"/>
</dbReference>
<dbReference type="ExpressionAtlas" id="A0A2K3LX64">
    <property type="expression patterns" value="baseline"/>
</dbReference>